<dbReference type="PANTHER" id="PTHR46919">
    <property type="entry name" value="ZINC FINGER, C3HC4 TYPE (RING FINGER) FAMILY PROTEIN"/>
    <property type="match status" value="1"/>
</dbReference>
<evidence type="ECO:0000259" key="1">
    <source>
        <dbReference type="PROSITE" id="PS50076"/>
    </source>
</evidence>
<dbReference type="SUPFAM" id="SSF55874">
    <property type="entry name" value="ATPase domain of HSP90 chaperone/DNA topoisomerase II/histidine kinase"/>
    <property type="match status" value="3"/>
</dbReference>
<dbReference type="NCBIfam" id="NF047352">
    <property type="entry name" value="P_loop_sacsin"/>
    <property type="match status" value="2"/>
</dbReference>
<dbReference type="eggNOG" id="ENOG502QQPY">
    <property type="taxonomic scope" value="Eukaryota"/>
</dbReference>
<dbReference type="SUPFAM" id="SSF46565">
    <property type="entry name" value="Chaperone J-domain"/>
    <property type="match status" value="1"/>
</dbReference>
<dbReference type="Pfam" id="PF25794">
    <property type="entry name" value="SACS"/>
    <property type="match status" value="3"/>
</dbReference>
<proteinExistence type="predicted"/>
<dbReference type="Gene3D" id="1.10.287.110">
    <property type="entry name" value="DnaJ domain"/>
    <property type="match status" value="1"/>
</dbReference>
<dbReference type="InterPro" id="IPR058210">
    <property type="entry name" value="SACS/Nov_dom"/>
</dbReference>
<organism evidence="2">
    <name type="scientific">Amphimedon queenslandica</name>
    <name type="common">Sponge</name>
    <dbReference type="NCBI Taxonomy" id="400682"/>
    <lineage>
        <taxon>Eukaryota</taxon>
        <taxon>Metazoa</taxon>
        <taxon>Porifera</taxon>
        <taxon>Demospongiae</taxon>
        <taxon>Heteroscleromorpha</taxon>
        <taxon>Haplosclerida</taxon>
        <taxon>Niphatidae</taxon>
        <taxon>Amphimedon</taxon>
    </lineage>
</organism>
<feature type="domain" description="J" evidence="1">
    <location>
        <begin position="3169"/>
        <end position="3279"/>
    </location>
</feature>
<sequence length="3448" mass="395390">MDGDGPDGESFGQRRPPLYEMIKNILREYPSGQIFKVRNNLATSGYMWARFFYGYALNDSPEIIQNADDARATEVKFYLDCRELQTLPPSLIAADSSAKQQLLQQFTGPALISYNNAPFRKEDWESIQSLQQSGKAKNPHKVGKFGIGFNSVYHITDLPVILSQNYCGFLEPQERVWKGESGKGFYLEKLTNKYQEALEPFDGLCGFSKHNPSYQEKTLFRFPLRNIESNLSSDMYTIDKLHSLLHTLKEEAQYLLVFLRSVCSIEICKITESNETVSLFKVSVSQRDYESRLSQQKQLISRIESTFTGQSQYSVRDIIKDVSRFNIEKIDHGTVSNYDWLVVNQIGSNDNDVMQLAEKQHILPWVGTAIDLKDPTCIANGRIFCVLPLPVEDQAPFHVHVNGTFAISSNRRSLKWEAQERKGDEEGTWNKYLVEKCLPSCYFKLVSELMELLIDPSTVYSCWPDIIRVNGTPWSGVLGPFYQLLVSNSKAVHTLSAGGRWISVSDAVFIIDEVPPAVNDAMIKCNVNLVKINDSCRMSESHGPALIVHNNRTFTKEDFENITKLAGATKANQPLKIGKFGVGFCSVYHITDVPSFVSGKWLYIFDPTLKYLKGVVRNESRPGKKVQYQSKFLAQSQQMAPYENLFGFKSTANYNGTIFRLPFRTSASQISSTIYDEHLIQKMKNDLIVNGSKLLLFLQNVKRITFRSMQEDEVCISSINEENGIKHCITNSPANNSVSEYWLVSQQNEKLQARGGDYQPGTASIACQLVKDKSSFECKAIEGSVFCFLPLSLPCTGLPVHVNANFAVMSNRSGIWTGASSGEPSDSREYWNKKLTTTIIPKAYCKLLKMLKEMCVVGSLVSYEFYVLWPLSNELQMKYPWEDMIPVLLKLISRESLFYSSSTHQWLTLNESQFITSLFGSSDYTSFDKAASVLQLPVVSLPKSYLDELKDTASIISESEFTTKFLNNIDLFSDCFETRNKILLVILSAIGSDPGKYTECTIEFKRVPSIPTSPNGTALKLANELVDPIEFQDMFDPEDGIFPLHDFYDNPLVREAMIKQLNLMTTAISWAAIISSAKTIKLLFDSDKNKNKALRRVRRIIKSIDQTTYMYESCPDDALKSVPFLPVLQMPENYILPWKGNGNTILPPSEVLAVRHSTDLWKVGIIAGSQKAIVNIDFMDGYGLISNHVLQLLEISTKPTLDDVLNHFQLLVELMAGENSKQFLQTEASRSHIHAICQNVYEFFEKLPKTEIEEKLSYYCDKPFIWNGKEFVAPSNVAKNWKREGGPILYKIPAIMSLRKNLQEVLHIQDNFDLHKLLDTLAEMYQEYNQNPLPPDFHEFIDLLMSELVSAKGNCEGRKQIILVDQNYILRPNTDLYYNDAKWLKIEKDKYHFIHKNMTSHRAEFFRVEFYRNRYLDNFEGTNFGQWEDLTQRISNILRDYPLNESFIKELLQNSDDAKANRMCVILDKRQHGKETTPSEDWSDDLQGPALLVWNDTDFTDNDLIGIQKLGLGSKREDDESIGQFGIGFNVVYHVTDCPSFISRNNSILCVFDPHCRYVQGANKRYPGRQYKDLNNGFWETMKDLRSAYLQDPIPNQPEYLKTGTLFRYPLRSTESLVQKSEILENKEVHSSEVMNKKLDAWVIKIEEALLFLNHVAQFEYYVIESSECKFNLKTKYSVTMSETASDNRRNYQSYLTQQSILRKSQKTCIPKVFTYTLTLHSEDNRFISAFKQKEQEWVIQQGVGDLLKSDQQWQFMDHVLPKHGLAVPLKPMPYFSGKIFCFLPLPINSKLPVHVNGQFVLSSNRRALWKGGDDEYSDKINWNKQMVEAIASSYVHFLTELRHLVIIDSGYSDRDDFYAAVNRYYQLFPYWMSSRVSKDKTSSNASPNVSVEGLPVITSPSFSNTGTTSQSVTVKKEKILDPQWLSLAESVFSKLWTMNVEILVVEAYDKSIIKPKWHILHNDTDPFSQVYFQPQLGPQSKNVLSILRKIGMTLTCASKVLHKHCKKFGSFIAKPNQTFDFYKKFHPSIVSFNSEPVSSTRFVTEQNLCDFLKYIMKKSESSDNVEFFELPYDLPLLLTADSCIRLFKENNKVFCSKHSDHFPNSASAFLHPNMLKLKMSPSYFLQKGEVNFTCVNEIFNANLPSELSHFEVDCHIIDRSTLEALWICLSDARENFHQHQKELVRHWALLPSISHLLYRSDSPVLPISQSISEEAENELSLKRILFDILHIPILDVTVHYNASKYCPVLSDYDKVFRVIYNKQNQCNFAESAELSEEDINILLCYFSRTTFRYTPAIKNQIKSFPIFKTVSGVFTSLLGKSVYLWPNGGFCLAGYEKWALLENVLFLEYNGSWKNLCGDDFKILGEVPDKKEIYCKLVFPHFAELTKEERKRHLEYIKDYLLDEAMFQLDSSNYEVQALARKFLIDLKALKCLSHNDILLNIASFCDHTMPIFTTFPEHFYFISDDYHSDDWLKFFRKLDLQVKIDFDTFVKLSEQAESGNHPDLHKATDVLFSYVFSEAAKPWHSNEYKLSKIGDIRFVKTKKLKRFTWIKAPCSPPHEYQSQNIGLTKLNEAVLYENAPLIWTVKPVIAIPIPPPNMNATEALDVFEKLGVILDPDPKDVYQNIINISRTSLANSKLFSTYDPSLEYFDEINQADIFSIIFKIIQYLHKNKKTELLQTLTDVPCIPVHADETNSRKPILVRPQQVLSSTAAMDFFPYLHYVPTKLFGILDALNIMGVSNKLELRHINYMLRLMNEFYSRDAIADPNEIRRIRKAIIKLYDLLLDRDIKKSDKISQLELLCLPSQINRSYFKLVPSKQLVFKDTIRFSQSGLRPDSFSESSYFLFKIPSIDIGINSEFIREMDFCLQLPKSIRPIGLSLCVHETVVELSITKESPLVQHFAKFQKLFPQIVEHLPKIIHIYGSEHEKANFVTKLQEILTKMSVVAAVDLCVRVRLGEDTESIGDFKVGYSLQKNNEAYTLYVDKENTSGPSLWPEMAQTICIEISRALDCDLVKFFHCRSVLSQILAVQTASDMEALVTNEKFSVIDNDDVGDDYIPRIGCPIPDALLRMLSQDINHILRPQDLVGYEKAVDHYIWAMILHPVNNNLRSDELRLKRYVIMWSESEEPIEVSSVYLYKFVAEEMVEMSLETALVASEGGSSELQLIKDSKELLAIKRKIAKELKLIWNSDLTKDERKKAVRRMFLKYHPDKVSSSNKSLYEEAFKYLLRQLERLEKGLPLEEPEEEETEDDDNKSTYWHDYYYKCKDDISRSSYGRGGGGWSGGGGGGGGGGGWWAYIAPKPDEVEAQRWLRQAKSDLEAMRILRNSLRENCGVSCQVSFMAHEVVEKALKAGMYKLIGINPSSESLVHHCLERHARALSSEKPGQLEELPRMASKMEKIYLESRFPNKYDKPTAPVDVYLPDEARINAEMAEVIYMLIEKIVTNQL</sequence>
<accession>A0A1X7U6X5</accession>
<dbReference type="InterPro" id="IPR001623">
    <property type="entry name" value="DnaJ_domain"/>
</dbReference>
<dbReference type="OrthoDB" id="1262810at2759"/>
<dbReference type="SUPFAM" id="SSF81593">
    <property type="entry name" value="Nucleotidyltransferase substrate binding subunit/domain"/>
    <property type="match status" value="1"/>
</dbReference>
<dbReference type="Gene3D" id="3.30.565.10">
    <property type="entry name" value="Histidine kinase-like ATPase, C-terminal domain"/>
    <property type="match status" value="1"/>
</dbReference>
<dbReference type="InParanoid" id="A0A1X7U6X5"/>
<dbReference type="InterPro" id="IPR007842">
    <property type="entry name" value="HEPN_dom"/>
</dbReference>
<dbReference type="InterPro" id="IPR036869">
    <property type="entry name" value="J_dom_sf"/>
</dbReference>
<dbReference type="Gene3D" id="1.20.120.330">
    <property type="entry name" value="Nucleotidyltransferases domain 2"/>
    <property type="match status" value="1"/>
</dbReference>
<dbReference type="STRING" id="400682.A0A1X7U6X5"/>
<reference evidence="2" key="1">
    <citation type="submission" date="2017-05" db="UniProtKB">
        <authorList>
            <consortium name="EnsemblMetazoa"/>
        </authorList>
    </citation>
    <scope>IDENTIFICATION</scope>
</reference>
<dbReference type="InterPro" id="IPR036890">
    <property type="entry name" value="HATPase_C_sf"/>
</dbReference>
<name>A0A1X7U6X5_AMPQE</name>
<dbReference type="EnsemblMetazoa" id="Aqu2.1.23206_001">
    <property type="protein sequence ID" value="Aqu2.1.23206_001"/>
    <property type="gene ID" value="Aqu2.1.23206"/>
</dbReference>
<dbReference type="PROSITE" id="PS50076">
    <property type="entry name" value="DNAJ_2"/>
    <property type="match status" value="1"/>
</dbReference>
<evidence type="ECO:0000313" key="2">
    <source>
        <dbReference type="EnsemblMetazoa" id="Aqu2.1.23206_001"/>
    </source>
</evidence>
<dbReference type="CDD" id="cd06257">
    <property type="entry name" value="DnaJ"/>
    <property type="match status" value="1"/>
</dbReference>
<dbReference type="Pfam" id="PF05168">
    <property type="entry name" value="HEPN"/>
    <property type="match status" value="1"/>
</dbReference>
<dbReference type="PANTHER" id="PTHR46919:SF2">
    <property type="entry name" value="SACSIN"/>
    <property type="match status" value="1"/>
</dbReference>
<protein>
    <recommendedName>
        <fullName evidence="1">J domain-containing protein</fullName>
    </recommendedName>
</protein>